<dbReference type="SFLD" id="SFLDS00003">
    <property type="entry name" value="Haloacid_Dehalogenase"/>
    <property type="match status" value="1"/>
</dbReference>
<reference evidence="5 8" key="2">
    <citation type="journal article" date="2023" name="Microbiol. Resour. Announc.">
        <title>Whole-genome sequence of Pseudomonas yamanorum OLsAu1 isolated from the edible ectomycorrhizal mushroom Lactarius sp. section Deliciosi.</title>
        <authorList>
            <person name="Ramirez-Mendoza R."/>
            <person name="Angeles-Argaiz R.E."/>
            <person name="Hernandez-Oaxaca D."/>
            <person name="Aguirre-Beltran L."/>
            <person name="Almaraz-Suarez J."/>
            <person name="Perez-Moreno J."/>
        </authorList>
    </citation>
    <scope>NUCLEOTIDE SEQUENCE [LARGE SCALE GENOMIC DNA]</scope>
    <source>
        <strain evidence="5 8">OLsAu1</strain>
    </source>
</reference>
<dbReference type="GeneID" id="93510899"/>
<dbReference type="Pfam" id="PF00702">
    <property type="entry name" value="Hydrolase"/>
    <property type="match status" value="1"/>
</dbReference>
<dbReference type="InterPro" id="IPR023214">
    <property type="entry name" value="HAD_sf"/>
</dbReference>
<evidence type="ECO:0000313" key="6">
    <source>
        <dbReference type="EMBL" id="NWD44132.1"/>
    </source>
</evidence>
<dbReference type="EC" id="3.1.3.-" evidence="5"/>
<evidence type="ECO:0000256" key="1">
    <source>
        <dbReference type="ARBA" id="ARBA00001946"/>
    </source>
</evidence>
<dbReference type="InterPro" id="IPR036412">
    <property type="entry name" value="HAD-like_sf"/>
</dbReference>
<keyword evidence="8" id="KW-1185">Reference proteome</keyword>
<comment type="caution">
    <text evidence="6">The sequence shown here is derived from an EMBL/GenBank/DDBJ whole genome shotgun (WGS) entry which is preliminary data.</text>
</comment>
<evidence type="ECO:0000256" key="4">
    <source>
        <dbReference type="ARBA" id="ARBA00022842"/>
    </source>
</evidence>
<reference evidence="6 7" key="1">
    <citation type="submission" date="2020-04" db="EMBL/GenBank/DDBJ databases">
        <title>Molecular characterization of pseudomonads from Agaricus bisporus reveal novel blotch 2 pathogens in Western Europe.</title>
        <authorList>
            <person name="Taparia T."/>
            <person name="Krijger M."/>
            <person name="Haynes E."/>
            <person name="Elpinstone J.G."/>
            <person name="Noble R."/>
            <person name="Van Der Wolf J."/>
        </authorList>
    </citation>
    <scope>NUCLEOTIDE SEQUENCE [LARGE SCALE GENOMIC DNA]</scope>
    <source>
        <strain evidence="6 7">IPO3753</strain>
    </source>
</reference>
<evidence type="ECO:0000256" key="3">
    <source>
        <dbReference type="ARBA" id="ARBA00022801"/>
    </source>
</evidence>
<dbReference type="NCBIfam" id="TIGR01509">
    <property type="entry name" value="HAD-SF-IA-v3"/>
    <property type="match status" value="1"/>
</dbReference>
<dbReference type="Proteomes" id="UP001224477">
    <property type="component" value="Unassembled WGS sequence"/>
</dbReference>
<dbReference type="Gene3D" id="1.20.120.710">
    <property type="entry name" value="Haloacid dehalogenase hydrolase-like domain"/>
    <property type="match status" value="1"/>
</dbReference>
<gene>
    <name evidence="6" type="ORF">HX826_19835</name>
    <name evidence="5" type="ORF">RCO22_11095</name>
</gene>
<dbReference type="AlphaFoldDB" id="A0A1H2E9E1"/>
<dbReference type="Proteomes" id="UP000546584">
    <property type="component" value="Unassembled WGS sequence"/>
</dbReference>
<dbReference type="Gene3D" id="3.40.50.1000">
    <property type="entry name" value="HAD superfamily/HAD-like"/>
    <property type="match status" value="1"/>
</dbReference>
<evidence type="ECO:0000313" key="8">
    <source>
        <dbReference type="Proteomes" id="UP001224477"/>
    </source>
</evidence>
<dbReference type="SUPFAM" id="SSF56784">
    <property type="entry name" value="HAD-like"/>
    <property type="match status" value="1"/>
</dbReference>
<dbReference type="InterPro" id="IPR051400">
    <property type="entry name" value="HAD-like_hydrolase"/>
</dbReference>
<comment type="cofactor">
    <cofactor evidence="1">
        <name>Mg(2+)</name>
        <dbReference type="ChEBI" id="CHEBI:18420"/>
    </cofactor>
</comment>
<organism evidence="6 7">
    <name type="scientific">Pseudomonas yamanorum</name>
    <dbReference type="NCBI Taxonomy" id="515393"/>
    <lineage>
        <taxon>Bacteria</taxon>
        <taxon>Pseudomonadati</taxon>
        <taxon>Pseudomonadota</taxon>
        <taxon>Gammaproteobacteria</taxon>
        <taxon>Pseudomonadales</taxon>
        <taxon>Pseudomonadaceae</taxon>
        <taxon>Pseudomonas</taxon>
    </lineage>
</organism>
<dbReference type="GO" id="GO:0044281">
    <property type="term" value="P:small molecule metabolic process"/>
    <property type="evidence" value="ECO:0007669"/>
    <property type="project" value="UniProtKB-ARBA"/>
</dbReference>
<dbReference type="RefSeq" id="WP_017477634.1">
    <property type="nucleotide sequence ID" value="NZ_CP159621.1"/>
</dbReference>
<name>A0A1H2E9E1_9PSED</name>
<keyword evidence="3 6" id="KW-0378">Hydrolase</keyword>
<keyword evidence="4" id="KW-0460">Magnesium</keyword>
<dbReference type="NCBIfam" id="TIGR01549">
    <property type="entry name" value="HAD-SF-IA-v1"/>
    <property type="match status" value="1"/>
</dbReference>
<dbReference type="GO" id="GO:0046872">
    <property type="term" value="F:metal ion binding"/>
    <property type="evidence" value="ECO:0007669"/>
    <property type="project" value="UniProtKB-KW"/>
</dbReference>
<dbReference type="GO" id="GO:0016791">
    <property type="term" value="F:phosphatase activity"/>
    <property type="evidence" value="ECO:0007669"/>
    <property type="project" value="TreeGrafter"/>
</dbReference>
<sequence length="232" mass="25515">MYPRAILFDLDNTLTHRALSIRRYAERFLAEFGEHIRPATLDDITHLILREDSGGYLSPQSAFSSIREAVGHTLANQLPWRVPQPAEVLVEHWVSHFPAAAVPMPGAAALIQALEHRHIKVGIVSNGAEHSRRKTIAALPFAQSVGTVVSSQAFGTAKPAREIFHEAAARLGVLPEHCWFVGDHPLNDYQGAKAAGMYAVWFQGFHQWPAGLAPAQDTIKSLDELPALIAKR</sequence>
<evidence type="ECO:0000313" key="7">
    <source>
        <dbReference type="Proteomes" id="UP000546584"/>
    </source>
</evidence>
<evidence type="ECO:0000256" key="2">
    <source>
        <dbReference type="ARBA" id="ARBA00022723"/>
    </source>
</evidence>
<dbReference type="EMBL" id="JAVGXC010000008">
    <property type="protein sequence ID" value="MDR0189484.1"/>
    <property type="molecule type" value="Genomic_DNA"/>
</dbReference>
<dbReference type="SFLD" id="SFLDG01129">
    <property type="entry name" value="C1.5:_HAD__Beta-PGM__Phosphata"/>
    <property type="match status" value="1"/>
</dbReference>
<dbReference type="PANTHER" id="PTHR46470:SF2">
    <property type="entry name" value="GLYCERALDEHYDE 3-PHOSPHATE PHOSPHATASE"/>
    <property type="match status" value="1"/>
</dbReference>
<evidence type="ECO:0000313" key="5">
    <source>
        <dbReference type="EMBL" id="MDR0189484.1"/>
    </source>
</evidence>
<accession>A0A1H2E9E1</accession>
<dbReference type="PANTHER" id="PTHR46470">
    <property type="entry name" value="N-ACYLNEURAMINATE-9-PHOSPHATASE"/>
    <property type="match status" value="1"/>
</dbReference>
<protein>
    <submittedName>
        <fullName evidence="6">HAD family hydrolase</fullName>
        <ecNumber evidence="5">3.1.3.-</ecNumber>
    </submittedName>
</protein>
<dbReference type="InterPro" id="IPR006439">
    <property type="entry name" value="HAD-SF_hydro_IA"/>
</dbReference>
<proteinExistence type="predicted"/>
<keyword evidence="2" id="KW-0479">Metal-binding</keyword>
<dbReference type="EMBL" id="JACAQR010000029">
    <property type="protein sequence ID" value="NWD44132.1"/>
    <property type="molecule type" value="Genomic_DNA"/>
</dbReference>